<name>A0A6N9YTX9_9ACTN</name>
<sequence>MSTVACSAGGASEDADTPVGAPDDPAASAPAPDDAQPDGMGEAEPEPEPSDPEPTLPGGGTSVFPDHRLVGFSGGRSPAFGRLDASDLDAAATELDELIPAFESDGRTALPVYELITVIAHDSPTDSGLYRTVEPYEVIEQYLAAARKHDALLLLNIQPGRSGFLDDVKDLERWLLEPDVGLALDPEWAVNDDEVPGQTYGSTTGEELDAVAAYVSDLVAEHDLPEKVVVFHQVHESVVDDESDLGEHPGVALVKSVDGIGAQRDKEQTWERLMPTKPEHVAAGFKLFFDEDARHGELMTPEQVLALRPLPEYVLYE</sequence>
<reference evidence="2 3" key="1">
    <citation type="submission" date="2020-02" db="EMBL/GenBank/DDBJ databases">
        <authorList>
            <person name="Li X.-J."/>
            <person name="Feng X.-M."/>
        </authorList>
    </citation>
    <scope>NUCLEOTIDE SEQUENCE [LARGE SCALE GENOMIC DNA]</scope>
    <source>
        <strain evidence="2 3">CGMCC 4.7225</strain>
    </source>
</reference>
<feature type="compositionally biased region" description="Acidic residues" evidence="1">
    <location>
        <begin position="41"/>
        <end position="51"/>
    </location>
</feature>
<gene>
    <name evidence="2" type="ORF">G1H11_24290</name>
</gene>
<feature type="compositionally biased region" description="Low complexity" evidence="1">
    <location>
        <begin position="21"/>
        <end position="38"/>
    </location>
</feature>
<dbReference type="AlphaFoldDB" id="A0A6N9YTX9"/>
<evidence type="ECO:0008006" key="4">
    <source>
        <dbReference type="Google" id="ProtNLM"/>
    </source>
</evidence>
<evidence type="ECO:0000313" key="3">
    <source>
        <dbReference type="Proteomes" id="UP000469185"/>
    </source>
</evidence>
<protein>
    <recommendedName>
        <fullName evidence="4">Lipoprotein</fullName>
    </recommendedName>
</protein>
<feature type="region of interest" description="Disordered" evidence="1">
    <location>
        <begin position="1"/>
        <end position="68"/>
    </location>
</feature>
<organism evidence="2 3">
    <name type="scientific">Phytoactinopolyspora alkaliphila</name>
    <dbReference type="NCBI Taxonomy" id="1783498"/>
    <lineage>
        <taxon>Bacteria</taxon>
        <taxon>Bacillati</taxon>
        <taxon>Actinomycetota</taxon>
        <taxon>Actinomycetes</taxon>
        <taxon>Jiangellales</taxon>
        <taxon>Jiangellaceae</taxon>
        <taxon>Phytoactinopolyspora</taxon>
    </lineage>
</organism>
<comment type="caution">
    <text evidence="2">The sequence shown here is derived from an EMBL/GenBank/DDBJ whole genome shotgun (WGS) entry which is preliminary data.</text>
</comment>
<accession>A0A6N9YTX9</accession>
<evidence type="ECO:0000313" key="2">
    <source>
        <dbReference type="EMBL" id="NED98424.1"/>
    </source>
</evidence>
<dbReference type="EMBL" id="JAAGOB010000021">
    <property type="protein sequence ID" value="NED98424.1"/>
    <property type="molecule type" value="Genomic_DNA"/>
</dbReference>
<keyword evidence="3" id="KW-1185">Reference proteome</keyword>
<dbReference type="Proteomes" id="UP000469185">
    <property type="component" value="Unassembled WGS sequence"/>
</dbReference>
<proteinExistence type="predicted"/>
<dbReference type="RefSeq" id="WP_163821220.1">
    <property type="nucleotide sequence ID" value="NZ_JAAGOB010000021.1"/>
</dbReference>
<evidence type="ECO:0000256" key="1">
    <source>
        <dbReference type="SAM" id="MobiDB-lite"/>
    </source>
</evidence>